<sequence>MAPFMKFLAGSSLLAGLLAAVTTRLARRKRKAAPSDSTSSSEDGRPVEAVPHQETSSISDISSGSSSQAPVPEASTSSSTWRPAGQTARHGSKQRPQSCTLQPYHGTELYRRSSESASGVGLLSRLLGTAGRTSESQESAVGCSGNTGGSSAHGGGAGCDEYDSSEEQETSEGGAESSRSGYGKSNRARLVDLWIESALLVSRDVRLDKRHFDRTTRQNLKKMRPASAQLILSEIADRCWDATPDIAREVHRLVSHAKAQDKYAVAPTGPPASALAPLTALTTALPVSVAGVGSGTGVGTEGGPEVRQGGGMGTGPTHGPGPGRTSGFESRSSGGGPVVTAAVTALIATGRGGGAVAAGSMAIGSAAAAAAAATPAGGAGNAARFVML</sequence>
<feature type="region of interest" description="Disordered" evidence="1">
    <location>
        <begin position="295"/>
        <end position="335"/>
    </location>
</feature>
<dbReference type="EMBL" id="BNCO01000005">
    <property type="protein sequence ID" value="GIL48115.1"/>
    <property type="molecule type" value="Genomic_DNA"/>
</dbReference>
<feature type="signal peptide" evidence="2">
    <location>
        <begin position="1"/>
        <end position="19"/>
    </location>
</feature>
<gene>
    <name evidence="3" type="ORF">Vafri_4814</name>
</gene>
<name>A0A8J4AWZ6_9CHLO</name>
<evidence type="ECO:0000313" key="4">
    <source>
        <dbReference type="Proteomes" id="UP000747399"/>
    </source>
</evidence>
<evidence type="ECO:0000313" key="3">
    <source>
        <dbReference type="EMBL" id="GIL48115.1"/>
    </source>
</evidence>
<dbReference type="AlphaFoldDB" id="A0A8J4AWZ6"/>
<accession>A0A8J4AWZ6</accession>
<keyword evidence="4" id="KW-1185">Reference proteome</keyword>
<keyword evidence="2" id="KW-0732">Signal</keyword>
<organism evidence="3 4">
    <name type="scientific">Volvox africanus</name>
    <dbReference type="NCBI Taxonomy" id="51714"/>
    <lineage>
        <taxon>Eukaryota</taxon>
        <taxon>Viridiplantae</taxon>
        <taxon>Chlorophyta</taxon>
        <taxon>core chlorophytes</taxon>
        <taxon>Chlorophyceae</taxon>
        <taxon>CS clade</taxon>
        <taxon>Chlamydomonadales</taxon>
        <taxon>Volvocaceae</taxon>
        <taxon>Volvox</taxon>
    </lineage>
</organism>
<feature type="compositionally biased region" description="Acidic residues" evidence="1">
    <location>
        <begin position="160"/>
        <end position="170"/>
    </location>
</feature>
<dbReference type="Proteomes" id="UP000747399">
    <property type="component" value="Unassembled WGS sequence"/>
</dbReference>
<evidence type="ECO:0000256" key="2">
    <source>
        <dbReference type="SAM" id="SignalP"/>
    </source>
</evidence>
<feature type="region of interest" description="Disordered" evidence="1">
    <location>
        <begin position="130"/>
        <end position="183"/>
    </location>
</feature>
<feature type="chain" id="PRO_5035290116" evidence="2">
    <location>
        <begin position="20"/>
        <end position="388"/>
    </location>
</feature>
<feature type="compositionally biased region" description="Gly residues" evidence="1">
    <location>
        <begin position="145"/>
        <end position="158"/>
    </location>
</feature>
<comment type="caution">
    <text evidence="3">The sequence shown here is derived from an EMBL/GenBank/DDBJ whole genome shotgun (WGS) entry which is preliminary data.</text>
</comment>
<reference evidence="3" key="1">
    <citation type="journal article" date="2021" name="Proc. Natl. Acad. Sci. U.S.A.">
        <title>Three genomes in the algal genus Volvox reveal the fate of a haploid sex-determining region after a transition to homothallism.</title>
        <authorList>
            <person name="Yamamoto K."/>
            <person name="Hamaji T."/>
            <person name="Kawai-Toyooka H."/>
            <person name="Matsuzaki R."/>
            <person name="Takahashi F."/>
            <person name="Nishimura Y."/>
            <person name="Kawachi M."/>
            <person name="Noguchi H."/>
            <person name="Minakuchi Y."/>
            <person name="Umen J.G."/>
            <person name="Toyoda A."/>
            <person name="Nozaki H."/>
        </authorList>
    </citation>
    <scope>NUCLEOTIDE SEQUENCE</scope>
    <source>
        <strain evidence="3">NIES-3780</strain>
    </source>
</reference>
<feature type="region of interest" description="Disordered" evidence="1">
    <location>
        <begin position="25"/>
        <end position="100"/>
    </location>
</feature>
<proteinExistence type="predicted"/>
<evidence type="ECO:0000256" key="1">
    <source>
        <dbReference type="SAM" id="MobiDB-lite"/>
    </source>
</evidence>
<feature type="compositionally biased region" description="Low complexity" evidence="1">
    <location>
        <begin position="56"/>
        <end position="67"/>
    </location>
</feature>
<feature type="compositionally biased region" description="Gly residues" evidence="1">
    <location>
        <begin position="295"/>
        <end position="324"/>
    </location>
</feature>
<protein>
    <submittedName>
        <fullName evidence="3">Uncharacterized protein</fullName>
    </submittedName>
</protein>